<feature type="domain" description="S1 motif" evidence="9">
    <location>
        <begin position="654"/>
        <end position="735"/>
    </location>
</feature>
<organism evidence="10 11">
    <name type="scientific">Methylosinus trichosporium (strain ATCC 35070 / NCIMB 11131 / UNIQEM 75 / OB3b)</name>
    <dbReference type="NCBI Taxonomy" id="595536"/>
    <lineage>
        <taxon>Bacteria</taxon>
        <taxon>Pseudomonadati</taxon>
        <taxon>Pseudomonadota</taxon>
        <taxon>Alphaproteobacteria</taxon>
        <taxon>Hyphomicrobiales</taxon>
        <taxon>Methylocystaceae</taxon>
        <taxon>Methylosinus</taxon>
    </lineage>
</organism>
<dbReference type="KEGG" id="mtw:CQW49_02300"/>
<evidence type="ECO:0000256" key="5">
    <source>
        <dbReference type="ARBA" id="ARBA00022839"/>
    </source>
</evidence>
<feature type="compositionally biased region" description="Basic residues" evidence="8">
    <location>
        <begin position="744"/>
        <end position="759"/>
    </location>
</feature>
<dbReference type="Pfam" id="PF00575">
    <property type="entry name" value="S1"/>
    <property type="match status" value="1"/>
</dbReference>
<evidence type="ECO:0000256" key="6">
    <source>
        <dbReference type="ARBA" id="ARBA00022884"/>
    </source>
</evidence>
<dbReference type="Pfam" id="PF00773">
    <property type="entry name" value="RNB"/>
    <property type="match status" value="1"/>
</dbReference>
<dbReference type="HAMAP" id="MF_01895">
    <property type="entry name" value="RNase_R"/>
    <property type="match status" value="1"/>
</dbReference>
<dbReference type="InterPro" id="IPR012340">
    <property type="entry name" value="NA-bd_OB-fold"/>
</dbReference>
<comment type="catalytic activity">
    <reaction evidence="1 7">
        <text>Exonucleolytic cleavage in the 3'- to 5'-direction to yield nucleoside 5'-phosphates.</text>
        <dbReference type="EC" id="3.1.13.1"/>
    </reaction>
</comment>
<dbReference type="InterPro" id="IPR040476">
    <property type="entry name" value="CSD2"/>
</dbReference>
<dbReference type="SUPFAM" id="SSF50249">
    <property type="entry name" value="Nucleic acid-binding proteins"/>
    <property type="match status" value="2"/>
</dbReference>
<evidence type="ECO:0000256" key="8">
    <source>
        <dbReference type="SAM" id="MobiDB-lite"/>
    </source>
</evidence>
<protein>
    <recommendedName>
        <fullName evidence="7">Ribonuclease R</fullName>
        <shortName evidence="7">RNase R</shortName>
        <ecNumber evidence="7">3.1.13.1</ecNumber>
    </recommendedName>
</protein>
<keyword evidence="4 7" id="KW-0378">Hydrolase</keyword>
<feature type="region of interest" description="Disordered" evidence="8">
    <location>
        <begin position="737"/>
        <end position="759"/>
    </location>
</feature>
<dbReference type="PROSITE" id="PS01175">
    <property type="entry name" value="RIBONUCLEASE_II"/>
    <property type="match status" value="1"/>
</dbReference>
<evidence type="ECO:0000256" key="1">
    <source>
        <dbReference type="ARBA" id="ARBA00001849"/>
    </source>
</evidence>
<dbReference type="PANTHER" id="PTHR23355">
    <property type="entry name" value="RIBONUCLEASE"/>
    <property type="match status" value="1"/>
</dbReference>
<gene>
    <name evidence="7 10" type="primary">rnr</name>
    <name evidence="10" type="ORF">CQW49_02300</name>
</gene>
<evidence type="ECO:0000256" key="2">
    <source>
        <dbReference type="ARBA" id="ARBA00022490"/>
    </source>
</evidence>
<comment type="similarity">
    <text evidence="7">Belongs to the RNR ribonuclease family. RNase R subfamily.</text>
</comment>
<dbReference type="InterPro" id="IPR011805">
    <property type="entry name" value="RNase_R"/>
</dbReference>
<dbReference type="EMBL" id="CP023737">
    <property type="protein sequence ID" value="ATQ66854.1"/>
    <property type="molecule type" value="Genomic_DNA"/>
</dbReference>
<dbReference type="PANTHER" id="PTHR23355:SF9">
    <property type="entry name" value="DIS3-LIKE EXONUCLEASE 2"/>
    <property type="match status" value="1"/>
</dbReference>
<dbReference type="InterPro" id="IPR001900">
    <property type="entry name" value="RNase_II/R"/>
</dbReference>
<evidence type="ECO:0000259" key="9">
    <source>
        <dbReference type="PROSITE" id="PS50126"/>
    </source>
</evidence>
<dbReference type="InterPro" id="IPR022966">
    <property type="entry name" value="RNase_II/R_CS"/>
</dbReference>
<proteinExistence type="inferred from homology"/>
<dbReference type="GO" id="GO:0003723">
    <property type="term" value="F:RNA binding"/>
    <property type="evidence" value="ECO:0007669"/>
    <property type="project" value="UniProtKB-UniRule"/>
</dbReference>
<dbReference type="GO" id="GO:0006402">
    <property type="term" value="P:mRNA catabolic process"/>
    <property type="evidence" value="ECO:0007669"/>
    <property type="project" value="TreeGrafter"/>
</dbReference>
<dbReference type="InterPro" id="IPR003029">
    <property type="entry name" value="S1_domain"/>
</dbReference>
<keyword evidence="11" id="KW-1185">Reference proteome</keyword>
<dbReference type="NCBIfam" id="TIGR00358">
    <property type="entry name" value="3_prime_RNase"/>
    <property type="match status" value="1"/>
</dbReference>
<dbReference type="PROSITE" id="PS50126">
    <property type="entry name" value="S1"/>
    <property type="match status" value="1"/>
</dbReference>
<dbReference type="InterPro" id="IPR050180">
    <property type="entry name" value="RNR_Ribonuclease"/>
</dbReference>
<dbReference type="NCBIfam" id="TIGR02063">
    <property type="entry name" value="RNase_R"/>
    <property type="match status" value="1"/>
</dbReference>
<evidence type="ECO:0000256" key="7">
    <source>
        <dbReference type="HAMAP-Rule" id="MF_01895"/>
    </source>
</evidence>
<keyword evidence="3 7" id="KW-0540">Nuclease</keyword>
<dbReference type="AlphaFoldDB" id="A0A2D2CVZ7"/>
<comment type="subcellular location">
    <subcellularLocation>
        <location evidence="7">Cytoplasm</location>
    </subcellularLocation>
</comment>
<dbReference type="RefSeq" id="WP_003609770.1">
    <property type="nucleotide sequence ID" value="NZ_ADVE02000001.1"/>
</dbReference>
<keyword evidence="6 7" id="KW-0694">RNA-binding</keyword>
<dbReference type="STRING" id="595536.GCA_000178815_00485"/>
<name>A0A2D2CVZ7_METT3</name>
<comment type="function">
    <text evidence="7">3'-5' exoribonuclease that releases 5'-nucleoside monophosphates and is involved in maturation of structured RNAs.</text>
</comment>
<dbReference type="EC" id="3.1.13.1" evidence="7"/>
<accession>A0A2D2CVZ7</accession>
<dbReference type="GO" id="GO:0005829">
    <property type="term" value="C:cytosol"/>
    <property type="evidence" value="ECO:0007669"/>
    <property type="project" value="TreeGrafter"/>
</dbReference>
<evidence type="ECO:0000313" key="11">
    <source>
        <dbReference type="Proteomes" id="UP000230709"/>
    </source>
</evidence>
<dbReference type="Proteomes" id="UP000230709">
    <property type="component" value="Chromosome"/>
</dbReference>
<evidence type="ECO:0000256" key="4">
    <source>
        <dbReference type="ARBA" id="ARBA00022801"/>
    </source>
</evidence>
<dbReference type="InterPro" id="IPR004476">
    <property type="entry name" value="RNase_II/RNase_R"/>
</dbReference>
<keyword evidence="5 7" id="KW-0269">Exonuclease</keyword>
<reference evidence="11" key="1">
    <citation type="submission" date="2017-10" db="EMBL/GenBank/DDBJ databases">
        <title>Completed PacBio SMRT sequence of Methylosinus trichosporium OB3b reveals presence of a third large plasmid.</title>
        <authorList>
            <person name="Charles T.C."/>
            <person name="Lynch M.D.J."/>
            <person name="Heil J.R."/>
            <person name="Cheng J."/>
        </authorList>
    </citation>
    <scope>NUCLEOTIDE SEQUENCE [LARGE SCALE GENOMIC DNA]</scope>
    <source>
        <strain evidence="11">OB3b</strain>
    </source>
</reference>
<keyword evidence="2 7" id="KW-0963">Cytoplasm</keyword>
<dbReference type="CDD" id="cd04471">
    <property type="entry name" value="S1_RNase_R"/>
    <property type="match status" value="1"/>
</dbReference>
<evidence type="ECO:0000313" key="10">
    <source>
        <dbReference type="EMBL" id="ATQ66854.1"/>
    </source>
</evidence>
<dbReference type="Pfam" id="PF17876">
    <property type="entry name" value="CSD2"/>
    <property type="match status" value="1"/>
</dbReference>
<dbReference type="SMART" id="SM00955">
    <property type="entry name" value="RNB"/>
    <property type="match status" value="1"/>
</dbReference>
<dbReference type="Gene3D" id="2.40.50.140">
    <property type="entry name" value="Nucleic acid-binding proteins"/>
    <property type="match status" value="1"/>
</dbReference>
<sequence length="759" mass="83005">MKRQRADAPHSALPSREDLLAFIAREREANGGSGKIGKREIARAFGVKGDDRVELKRLIAALEAEGALERRGKRLTRPGVLPAVVLADITGRDPDGELIAVPAEWNADEFGAAPRILVKAPRRPKPGEPLPGVGDRALIRAEPDRDAGPNEPPYAGRIVKLLSTARGRIIGVLRVAENGVARIEPVDKKQAGRELSIAAEDRGEAEDGDLVAVDLIGKTRFGAPRARVRETLGSLTTEKAISMIALKVHGIPDVFRAEALAEAAEATPAALEAHREDWRALPLVTIDPPDAKDHDDAVFAEPDTAADNPNGHIVTVAIADVAYYVRPHSALDKDALERGNSVYFPDRVVPMLPERISNDLCSLRPHEDRPALAVRMRITDKGHKLDHSFHRIMMRSKAKLNYAQAQEALDGRPDETCAPLMESVLAPLHRAYQAADQARELRAPLDLDLPERKILLKPDGTVDRVVVPPRLSTHRLIEEFMILANVSAAEVLEENRQKLIYRAHDEPSREKVTALSEFLATIGVKLAKGQVLRPSHFNVILARVRGQEHENIVNEIILRTQAQAEYTHENYGHFGLNLRRYAHFTSPIRRYADLVVHRALVRALKFGPGAMPDVAAGELAEIAARISGAERRAMAAERETVDRLIAAHLAEQIGARFAARISGVTKAGLFVRLLDTGADGFVPAATLGREYFYYDEAAHALTARGSGESYRLGDHIEVRLVEATPIAGALRFEIAGGGRTAPPQRRRSAAKGGRPSRRG</sequence>
<evidence type="ECO:0000256" key="3">
    <source>
        <dbReference type="ARBA" id="ARBA00022722"/>
    </source>
</evidence>
<dbReference type="GO" id="GO:0008859">
    <property type="term" value="F:exoribonuclease II activity"/>
    <property type="evidence" value="ECO:0007669"/>
    <property type="project" value="UniProtKB-UniRule"/>
</dbReference>